<organism evidence="1 2">
    <name type="scientific">Bauhinia variegata</name>
    <name type="common">Purple orchid tree</name>
    <name type="synonym">Phanera variegata</name>
    <dbReference type="NCBI Taxonomy" id="167791"/>
    <lineage>
        <taxon>Eukaryota</taxon>
        <taxon>Viridiplantae</taxon>
        <taxon>Streptophyta</taxon>
        <taxon>Embryophyta</taxon>
        <taxon>Tracheophyta</taxon>
        <taxon>Spermatophyta</taxon>
        <taxon>Magnoliopsida</taxon>
        <taxon>eudicotyledons</taxon>
        <taxon>Gunneridae</taxon>
        <taxon>Pentapetalae</taxon>
        <taxon>rosids</taxon>
        <taxon>fabids</taxon>
        <taxon>Fabales</taxon>
        <taxon>Fabaceae</taxon>
        <taxon>Cercidoideae</taxon>
        <taxon>Cercideae</taxon>
        <taxon>Bauhiniinae</taxon>
        <taxon>Bauhinia</taxon>
    </lineage>
</organism>
<evidence type="ECO:0000313" key="2">
    <source>
        <dbReference type="Proteomes" id="UP000828941"/>
    </source>
</evidence>
<proteinExistence type="predicted"/>
<evidence type="ECO:0000313" key="1">
    <source>
        <dbReference type="EMBL" id="KAI4336415.1"/>
    </source>
</evidence>
<reference evidence="1 2" key="1">
    <citation type="journal article" date="2022" name="DNA Res.">
        <title>Chromosomal-level genome assembly of the orchid tree Bauhinia variegata (Leguminosae; Cercidoideae) supports the allotetraploid origin hypothesis of Bauhinia.</title>
        <authorList>
            <person name="Zhong Y."/>
            <person name="Chen Y."/>
            <person name="Zheng D."/>
            <person name="Pang J."/>
            <person name="Liu Y."/>
            <person name="Luo S."/>
            <person name="Meng S."/>
            <person name="Qian L."/>
            <person name="Wei D."/>
            <person name="Dai S."/>
            <person name="Zhou R."/>
        </authorList>
    </citation>
    <scope>NUCLEOTIDE SEQUENCE [LARGE SCALE GENOMIC DNA]</scope>
    <source>
        <strain evidence="1">BV-YZ2020</strain>
    </source>
</reference>
<sequence>MALPAHFDDEFDFEGRLDGKHFSIGYKRSTPAYDDEDYDGDPFTSKKLEKTKKKKAAFIVNICKTGTRHGRVEGKEFVSGSVYSRRVHRLKDERISKESCITGIPEYRTQKLN</sequence>
<dbReference type="Proteomes" id="UP000828941">
    <property type="component" value="Chromosome 6"/>
</dbReference>
<dbReference type="EMBL" id="CM039431">
    <property type="protein sequence ID" value="KAI4336415.1"/>
    <property type="molecule type" value="Genomic_DNA"/>
</dbReference>
<name>A0ACB9NJ46_BAUVA</name>
<protein>
    <submittedName>
        <fullName evidence="1">Uncharacterized protein</fullName>
    </submittedName>
</protein>
<comment type="caution">
    <text evidence="1">The sequence shown here is derived from an EMBL/GenBank/DDBJ whole genome shotgun (WGS) entry which is preliminary data.</text>
</comment>
<gene>
    <name evidence="1" type="ORF">L6164_014946</name>
</gene>
<accession>A0ACB9NJ46</accession>
<keyword evidence="2" id="KW-1185">Reference proteome</keyword>